<dbReference type="InterPro" id="IPR004360">
    <property type="entry name" value="Glyas_Fos-R_dOase_dom"/>
</dbReference>
<protein>
    <submittedName>
        <fullName evidence="2">VOC family protein</fullName>
    </submittedName>
</protein>
<accession>A0A9X2A6J7</accession>
<dbReference type="EMBL" id="JAJSON010000025">
    <property type="protein sequence ID" value="MCG9972404.1"/>
    <property type="molecule type" value="Genomic_DNA"/>
</dbReference>
<reference evidence="2" key="1">
    <citation type="submission" date="2021-12" db="EMBL/GenBank/DDBJ databases">
        <title>Description of Gramella crocea sp. nov., a new bacterium isolated from activated sludge.</title>
        <authorList>
            <person name="Zhang X."/>
        </authorList>
    </citation>
    <scope>NUCLEOTIDE SEQUENCE</scope>
    <source>
        <strain evidence="2">YB25</strain>
    </source>
</reference>
<evidence type="ECO:0000313" key="3">
    <source>
        <dbReference type="Proteomes" id="UP001139344"/>
    </source>
</evidence>
<dbReference type="PROSITE" id="PS51819">
    <property type="entry name" value="VOC"/>
    <property type="match status" value="1"/>
</dbReference>
<comment type="caution">
    <text evidence="2">The sequence shown here is derived from an EMBL/GenBank/DDBJ whole genome shotgun (WGS) entry which is preliminary data.</text>
</comment>
<dbReference type="RefSeq" id="WP_240099628.1">
    <property type="nucleotide sequence ID" value="NZ_JAJSON010000025.1"/>
</dbReference>
<dbReference type="Pfam" id="PF00903">
    <property type="entry name" value="Glyoxalase"/>
    <property type="match status" value="1"/>
</dbReference>
<keyword evidence="3" id="KW-1185">Reference proteome</keyword>
<feature type="domain" description="VOC" evidence="1">
    <location>
        <begin position="1"/>
        <end position="124"/>
    </location>
</feature>
<evidence type="ECO:0000259" key="1">
    <source>
        <dbReference type="PROSITE" id="PS51819"/>
    </source>
</evidence>
<sequence>MLTYCEAFTTFSTDNLKEAKRFYGQVLGLKIKENKMGLLELDLVSGPVLIYPKPDHKPASYTILNFKVKDLEEQVEQLAGKGLKFEHYDGTVKTDSKGIHTSEKGPSIAWFKDPAGNILSIIEEK</sequence>
<name>A0A9X2A6J7_9FLAO</name>
<proteinExistence type="predicted"/>
<dbReference type="AlphaFoldDB" id="A0A9X2A6J7"/>
<dbReference type="Proteomes" id="UP001139344">
    <property type="component" value="Unassembled WGS sequence"/>
</dbReference>
<organism evidence="2 3">
    <name type="scientific">Christiangramia crocea</name>
    <dbReference type="NCBI Taxonomy" id="2904124"/>
    <lineage>
        <taxon>Bacteria</taxon>
        <taxon>Pseudomonadati</taxon>
        <taxon>Bacteroidota</taxon>
        <taxon>Flavobacteriia</taxon>
        <taxon>Flavobacteriales</taxon>
        <taxon>Flavobacteriaceae</taxon>
        <taxon>Christiangramia</taxon>
    </lineage>
</organism>
<dbReference type="Gene3D" id="3.10.180.10">
    <property type="entry name" value="2,3-Dihydroxybiphenyl 1,2-Dioxygenase, domain 1"/>
    <property type="match status" value="1"/>
</dbReference>
<gene>
    <name evidence="2" type="ORF">LU635_12210</name>
</gene>
<dbReference type="InterPro" id="IPR029068">
    <property type="entry name" value="Glyas_Bleomycin-R_OHBP_Dase"/>
</dbReference>
<dbReference type="InterPro" id="IPR037523">
    <property type="entry name" value="VOC_core"/>
</dbReference>
<dbReference type="SUPFAM" id="SSF54593">
    <property type="entry name" value="Glyoxalase/Bleomycin resistance protein/Dihydroxybiphenyl dioxygenase"/>
    <property type="match status" value="1"/>
</dbReference>
<evidence type="ECO:0000313" key="2">
    <source>
        <dbReference type="EMBL" id="MCG9972404.1"/>
    </source>
</evidence>